<gene>
    <name evidence="2" type="ORF">A4U43_C04F27140</name>
</gene>
<reference evidence="3" key="1">
    <citation type="journal article" date="2017" name="Nat. Commun.">
        <title>The asparagus genome sheds light on the origin and evolution of a young Y chromosome.</title>
        <authorList>
            <person name="Harkess A."/>
            <person name="Zhou J."/>
            <person name="Xu C."/>
            <person name="Bowers J.E."/>
            <person name="Van der Hulst R."/>
            <person name="Ayyampalayam S."/>
            <person name="Mercati F."/>
            <person name="Riccardi P."/>
            <person name="McKain M.R."/>
            <person name="Kakrana A."/>
            <person name="Tang H."/>
            <person name="Ray J."/>
            <person name="Groenendijk J."/>
            <person name="Arikit S."/>
            <person name="Mathioni S.M."/>
            <person name="Nakano M."/>
            <person name="Shan H."/>
            <person name="Telgmann-Rauber A."/>
            <person name="Kanno A."/>
            <person name="Yue Z."/>
            <person name="Chen H."/>
            <person name="Li W."/>
            <person name="Chen Y."/>
            <person name="Xu X."/>
            <person name="Zhang Y."/>
            <person name="Luo S."/>
            <person name="Chen H."/>
            <person name="Gao J."/>
            <person name="Mao Z."/>
            <person name="Pires J.C."/>
            <person name="Luo M."/>
            <person name="Kudrna D."/>
            <person name="Wing R.A."/>
            <person name="Meyers B.C."/>
            <person name="Yi K."/>
            <person name="Kong H."/>
            <person name="Lavrijsen P."/>
            <person name="Sunseri F."/>
            <person name="Falavigna A."/>
            <person name="Ye Y."/>
            <person name="Leebens-Mack J.H."/>
            <person name="Chen G."/>
        </authorList>
    </citation>
    <scope>NUCLEOTIDE SEQUENCE [LARGE SCALE GENOMIC DNA]</scope>
    <source>
        <strain evidence="3">cv. DH0086</strain>
    </source>
</reference>
<dbReference type="Proteomes" id="UP000243459">
    <property type="component" value="Chromosome 4"/>
</dbReference>
<evidence type="ECO:0000256" key="1">
    <source>
        <dbReference type="SAM" id="MobiDB-lite"/>
    </source>
</evidence>
<evidence type="ECO:0000313" key="2">
    <source>
        <dbReference type="EMBL" id="ONK73095.1"/>
    </source>
</evidence>
<name>A0A5P1F409_ASPOF</name>
<organism evidence="2 3">
    <name type="scientific">Asparagus officinalis</name>
    <name type="common">Garden asparagus</name>
    <dbReference type="NCBI Taxonomy" id="4686"/>
    <lineage>
        <taxon>Eukaryota</taxon>
        <taxon>Viridiplantae</taxon>
        <taxon>Streptophyta</taxon>
        <taxon>Embryophyta</taxon>
        <taxon>Tracheophyta</taxon>
        <taxon>Spermatophyta</taxon>
        <taxon>Magnoliopsida</taxon>
        <taxon>Liliopsida</taxon>
        <taxon>Asparagales</taxon>
        <taxon>Asparagaceae</taxon>
        <taxon>Asparagoideae</taxon>
        <taxon>Asparagus</taxon>
    </lineage>
</organism>
<dbReference type="Gramene" id="ONK73095">
    <property type="protein sequence ID" value="ONK73095"/>
    <property type="gene ID" value="A4U43_C04F27140"/>
</dbReference>
<dbReference type="EMBL" id="CM007384">
    <property type="protein sequence ID" value="ONK73095.1"/>
    <property type="molecule type" value="Genomic_DNA"/>
</dbReference>
<feature type="compositionally biased region" description="Gly residues" evidence="1">
    <location>
        <begin position="30"/>
        <end position="39"/>
    </location>
</feature>
<sequence length="186" mass="20034">MLSSLDDLAGAPLDLSPHAPGCRRTRPVGPGRGEAGLLGGDEIQPIGTPVPRYAGPTPVETWAQRLLDSDALGPNGFPDSWRRFCQAAGRVVRGRGGPERAPGVLMYEYRTVKAAAEELRQELEKMNGGAGCDVDGFGGIRERVESLKGWFGSLRSGTDNLVGQLDDFFDEIVEGRKKLSDICSHR</sequence>
<proteinExistence type="predicted"/>
<protein>
    <submittedName>
        <fullName evidence="2">Uncharacterized protein</fullName>
    </submittedName>
</protein>
<accession>A0A5P1F409</accession>
<dbReference type="AlphaFoldDB" id="A0A5P1F409"/>
<feature type="region of interest" description="Disordered" evidence="1">
    <location>
        <begin position="1"/>
        <end position="47"/>
    </location>
</feature>
<keyword evidence="3" id="KW-1185">Reference proteome</keyword>
<evidence type="ECO:0000313" key="3">
    <source>
        <dbReference type="Proteomes" id="UP000243459"/>
    </source>
</evidence>
<dbReference type="PANTHER" id="PTHR31509">
    <property type="entry name" value="BPS1-LIKE PROTEIN"/>
    <property type="match status" value="1"/>
</dbReference>